<dbReference type="OrthoDB" id="9790457at2"/>
<dbReference type="SUPFAM" id="SSF53335">
    <property type="entry name" value="S-adenosyl-L-methionine-dependent methyltransferases"/>
    <property type="match status" value="1"/>
</dbReference>
<dbReference type="GO" id="GO:0032259">
    <property type="term" value="P:methylation"/>
    <property type="evidence" value="ECO:0007669"/>
    <property type="project" value="UniProtKB-KW"/>
</dbReference>
<dbReference type="CDD" id="cd02440">
    <property type="entry name" value="AdoMet_MTases"/>
    <property type="match status" value="1"/>
</dbReference>
<evidence type="ECO:0000313" key="2">
    <source>
        <dbReference type="Proteomes" id="UP000197424"/>
    </source>
</evidence>
<dbReference type="Pfam" id="PF13489">
    <property type="entry name" value="Methyltransf_23"/>
    <property type="match status" value="1"/>
</dbReference>
<dbReference type="Gene3D" id="3.40.50.150">
    <property type="entry name" value="Vaccinia Virus protein VP39"/>
    <property type="match status" value="1"/>
</dbReference>
<keyword evidence="1" id="KW-0808">Transferase</keyword>
<dbReference type="InterPro" id="IPR029063">
    <property type="entry name" value="SAM-dependent_MTases_sf"/>
</dbReference>
<dbReference type="Proteomes" id="UP000197424">
    <property type="component" value="Chromosome"/>
</dbReference>
<organism evidence="1 2">
    <name type="scientific">Laribacter hongkongensis</name>
    <dbReference type="NCBI Taxonomy" id="168471"/>
    <lineage>
        <taxon>Bacteria</taxon>
        <taxon>Pseudomonadati</taxon>
        <taxon>Pseudomonadota</taxon>
        <taxon>Betaproteobacteria</taxon>
        <taxon>Neisseriales</taxon>
        <taxon>Aquaspirillaceae</taxon>
        <taxon>Laribacter</taxon>
    </lineage>
</organism>
<dbReference type="AlphaFoldDB" id="A0A248LLJ6"/>
<dbReference type="PANTHER" id="PTHR43861:SF6">
    <property type="entry name" value="METHYLTRANSFERASE TYPE 11"/>
    <property type="match status" value="1"/>
</dbReference>
<evidence type="ECO:0000313" key="1">
    <source>
        <dbReference type="EMBL" id="ASJ25637.1"/>
    </source>
</evidence>
<dbReference type="RefSeq" id="WP_088861403.1">
    <property type="nucleotide sequence ID" value="NZ_CP022115.1"/>
</dbReference>
<keyword evidence="1" id="KW-0489">Methyltransferase</keyword>
<proteinExistence type="predicted"/>
<accession>A0A248LLJ6</accession>
<name>A0A248LLJ6_9NEIS</name>
<dbReference type="GO" id="GO:0008168">
    <property type="term" value="F:methyltransferase activity"/>
    <property type="evidence" value="ECO:0007669"/>
    <property type="project" value="UniProtKB-KW"/>
</dbReference>
<reference evidence="2" key="1">
    <citation type="submission" date="2017-06" db="EMBL/GenBank/DDBJ databases">
        <title>Whole genome sequence of Laribacter hongkongensis LHGZ1.</title>
        <authorList>
            <person name="Chen D."/>
            <person name="Wu H."/>
            <person name="Chen J."/>
        </authorList>
    </citation>
    <scope>NUCLEOTIDE SEQUENCE [LARGE SCALE GENOMIC DNA]</scope>
    <source>
        <strain evidence="2">LHGZ1</strain>
    </source>
</reference>
<gene>
    <name evidence="1" type="ORF">LHGZ1_2806</name>
</gene>
<sequence>MTRGGKYKVDLSATDGNDARVLASKFISKDARVLDVGCACGDFGMLLKKTRPCEIYGIDFDADSIMLASSTGVYKHLEQVDLNTFNNELHAEWREYFDSITFLDVLEHVINPLDSLKNLLVYLKPDGGVIVSLPNIAFGDIKAYLMNNEFHYTSTGILDSTHLRFFTYKSIAGFLADAGLVVESAEFKLARLDSNLKNQIDGELFTSICSDLHSFVYQYVLQCKRSDRPFSELSTSNLEVIDGALKNARKRLLWFGAKEIVSAALPPGSKWRRMLKALILILRAKSR</sequence>
<protein>
    <submittedName>
        <fullName evidence="1">Methyltransferase type 11</fullName>
    </submittedName>
</protein>
<dbReference type="EMBL" id="CP022115">
    <property type="protein sequence ID" value="ASJ25637.1"/>
    <property type="molecule type" value="Genomic_DNA"/>
</dbReference>
<dbReference type="PANTHER" id="PTHR43861">
    <property type="entry name" value="TRANS-ACONITATE 2-METHYLTRANSFERASE-RELATED"/>
    <property type="match status" value="1"/>
</dbReference>